<organism evidence="3 4">
    <name type="scientific">Eutypa lata (strain UCR-EL1)</name>
    <name type="common">Grapevine dieback disease fungus</name>
    <name type="synonym">Eutypa armeniacae</name>
    <dbReference type="NCBI Taxonomy" id="1287681"/>
    <lineage>
        <taxon>Eukaryota</taxon>
        <taxon>Fungi</taxon>
        <taxon>Dikarya</taxon>
        <taxon>Ascomycota</taxon>
        <taxon>Pezizomycotina</taxon>
        <taxon>Sordariomycetes</taxon>
        <taxon>Xylariomycetidae</taxon>
        <taxon>Xylariales</taxon>
        <taxon>Diatrypaceae</taxon>
        <taxon>Eutypa</taxon>
    </lineage>
</organism>
<dbReference type="InterPro" id="IPR000571">
    <property type="entry name" value="Znf_CCCH"/>
</dbReference>
<dbReference type="InterPro" id="IPR057654">
    <property type="entry name" value="Znf-CCCH_tandem"/>
</dbReference>
<dbReference type="AlphaFoldDB" id="M7SZW4"/>
<gene>
    <name evidence="3" type="ORF">UCREL1_794</name>
</gene>
<dbReference type="HOGENOM" id="CLU_031811_0_1_1"/>
<dbReference type="OMA" id="AGNMEVI"/>
<reference evidence="4" key="1">
    <citation type="journal article" date="2013" name="Genome Announc.">
        <title>Draft genome sequence of the grapevine dieback fungus Eutypa lata UCR-EL1.</title>
        <authorList>
            <person name="Blanco-Ulate B."/>
            <person name="Rolshausen P.E."/>
            <person name="Cantu D."/>
        </authorList>
    </citation>
    <scope>NUCLEOTIDE SEQUENCE [LARGE SCALE GENOMIC DNA]</scope>
    <source>
        <strain evidence="4">UCR-EL1</strain>
    </source>
</reference>
<dbReference type="OrthoDB" id="3512845at2759"/>
<feature type="domain" description="C3H1-type" evidence="2">
    <location>
        <begin position="328"/>
        <end position="356"/>
    </location>
</feature>
<keyword evidence="1" id="KW-0863">Zinc-finger</keyword>
<dbReference type="Pfam" id="PF25540">
    <property type="entry name" value="DUF7923"/>
    <property type="match status" value="1"/>
</dbReference>
<accession>M7SZW4</accession>
<dbReference type="InterPro" id="IPR057683">
    <property type="entry name" value="DUF7923"/>
</dbReference>
<dbReference type="PROSITE" id="PS50103">
    <property type="entry name" value="ZF_C3H1"/>
    <property type="match status" value="1"/>
</dbReference>
<evidence type="ECO:0000256" key="1">
    <source>
        <dbReference type="PROSITE-ProRule" id="PRU00723"/>
    </source>
</evidence>
<proteinExistence type="predicted"/>
<dbReference type="Proteomes" id="UP000012174">
    <property type="component" value="Unassembled WGS sequence"/>
</dbReference>
<name>M7SZW4_EUTLA</name>
<protein>
    <submittedName>
        <fullName evidence="3">Putative ccch zinc finger dna binding protein</fullName>
    </submittedName>
</protein>
<dbReference type="KEGG" id="ela:UCREL1_794"/>
<feature type="zinc finger region" description="C3H1-type" evidence="1">
    <location>
        <begin position="328"/>
        <end position="356"/>
    </location>
</feature>
<dbReference type="GO" id="GO:0008270">
    <property type="term" value="F:zinc ion binding"/>
    <property type="evidence" value="ECO:0007669"/>
    <property type="project" value="UniProtKB-KW"/>
</dbReference>
<dbReference type="eggNOG" id="ENOG502S3N6">
    <property type="taxonomic scope" value="Eukaryota"/>
</dbReference>
<keyword evidence="1" id="KW-0479">Metal-binding</keyword>
<dbReference type="Pfam" id="PF25542">
    <property type="entry name" value="zf-CCCH_12"/>
    <property type="match status" value="1"/>
</dbReference>
<keyword evidence="1" id="KW-0862">Zinc</keyword>
<dbReference type="STRING" id="1287681.M7SZW4"/>
<evidence type="ECO:0000313" key="3">
    <source>
        <dbReference type="EMBL" id="EMR72164.1"/>
    </source>
</evidence>
<evidence type="ECO:0000313" key="4">
    <source>
        <dbReference type="Proteomes" id="UP000012174"/>
    </source>
</evidence>
<dbReference type="PANTHER" id="PTHR37543">
    <property type="entry name" value="CCCH ZINC FINGER DNA BINDING PROTEIN (AFU_ORTHOLOGUE AFUA_5G12760)"/>
    <property type="match status" value="1"/>
</dbReference>
<keyword evidence="4" id="KW-1185">Reference proteome</keyword>
<dbReference type="EMBL" id="KB705512">
    <property type="protein sequence ID" value="EMR72164.1"/>
    <property type="molecule type" value="Genomic_DNA"/>
</dbReference>
<evidence type="ECO:0000259" key="2">
    <source>
        <dbReference type="PROSITE" id="PS50103"/>
    </source>
</evidence>
<sequence>MLYAEHIESTLRHENALLRQELRDTRFDLDDTTKSRRDLQQRLRDTEAHVGYISQDNDNLKVNIGPVRLTLVPSVGLDTSIQFKEEYVKQGLEGGKRAANALRQAIAQQCREADNTEIIAKIVANLNGLGKAMKRDGSVNNENDLKEFMQGFTQAKASFDFVDVGHGKERADSKIKGEQFLPAGLGVSHDAGYAPFLDDLLSDDNIRRRITILEGYPTVQEIAKTGANILSMREIFRGDKLVHRSVNSSSSTPSIASAPSAPGSFSYATITQKASPPPQITLPIALKTTNIASRAPKPLPPPWNPGPRGLDGPIPVNQAVLENIKKRKDNSKLCNNHFLRGPCTKGHECCFEHNYSPTKEEINAIALLARLNPCTNGQDCDVENCIYGHHCPSVVGGVCTHPYCKFRTDEHPPGTKFKYPRASDF</sequence>
<dbReference type="Pfam" id="PF25543">
    <property type="entry name" value="zf-CCCH_tandem"/>
    <property type="match status" value="1"/>
</dbReference>
<dbReference type="PANTHER" id="PTHR37543:SF1">
    <property type="entry name" value="CCCH ZINC FINGER DNA BINDING PROTEIN (AFU_ORTHOLOGUE AFUA_5G12760)"/>
    <property type="match status" value="1"/>
</dbReference>